<dbReference type="InterPro" id="IPR051531">
    <property type="entry name" value="N-acetyltransferase"/>
</dbReference>
<evidence type="ECO:0000313" key="4">
    <source>
        <dbReference type="Proteomes" id="UP000053372"/>
    </source>
</evidence>
<evidence type="ECO:0000313" key="3">
    <source>
        <dbReference type="EMBL" id="KST63111.1"/>
    </source>
</evidence>
<accession>A0A0V7ZD07</accession>
<dbReference type="RefSeq" id="WP_027844316.1">
    <property type="nucleotide sequence ID" value="NZ_LMTZ01000143.1"/>
</dbReference>
<dbReference type="Pfam" id="PF13302">
    <property type="entry name" value="Acetyltransf_3"/>
    <property type="match status" value="1"/>
</dbReference>
<dbReference type="EMBL" id="LMTZ01000158">
    <property type="protein sequence ID" value="KST62359.1"/>
    <property type="molecule type" value="Genomic_DNA"/>
</dbReference>
<dbReference type="PANTHER" id="PTHR43792:SF1">
    <property type="entry name" value="N-ACETYLTRANSFERASE DOMAIN-CONTAINING PROTEIN"/>
    <property type="match status" value="1"/>
</dbReference>
<dbReference type="InterPro" id="IPR016181">
    <property type="entry name" value="Acyl_CoA_acyltransferase"/>
</dbReference>
<dbReference type="Proteomes" id="UP000053372">
    <property type="component" value="Unassembled WGS sequence"/>
</dbReference>
<sequence length="172" mass="20096">MQFERIETDRLKGERICNEHWKLLLEMTSNLEVMATLGGTLSKEKVKAKMKYNCEQWENYGHGQWIFCDKETEVFVGRGGIRRVVVNNRKEVELGYALMPEFWGKGLAVEIGEKALSIAFDEFFYPSVVAYTLVTNKKSERVMQKIGFVFEKNIMHADIPHILYRYQNPNFS</sequence>
<dbReference type="Gene3D" id="3.40.630.30">
    <property type="match status" value="1"/>
</dbReference>
<dbReference type="SUPFAM" id="SSF55729">
    <property type="entry name" value="Acyl-CoA N-acyltransferases (Nat)"/>
    <property type="match status" value="1"/>
</dbReference>
<dbReference type="PANTHER" id="PTHR43792">
    <property type="entry name" value="GNAT FAMILY, PUTATIVE (AFU_ORTHOLOGUE AFUA_3G00765)-RELATED-RELATED"/>
    <property type="match status" value="1"/>
</dbReference>
<dbReference type="GO" id="GO:0016747">
    <property type="term" value="F:acyltransferase activity, transferring groups other than amino-acyl groups"/>
    <property type="evidence" value="ECO:0007669"/>
    <property type="project" value="InterPro"/>
</dbReference>
<evidence type="ECO:0000259" key="1">
    <source>
        <dbReference type="PROSITE" id="PS51186"/>
    </source>
</evidence>
<dbReference type="AlphaFoldDB" id="A0A0V7ZD07"/>
<dbReference type="PROSITE" id="PS51186">
    <property type="entry name" value="GNAT"/>
    <property type="match status" value="1"/>
</dbReference>
<organism evidence="2 4">
    <name type="scientific">Mastigocoleus testarum BC008</name>
    <dbReference type="NCBI Taxonomy" id="371196"/>
    <lineage>
        <taxon>Bacteria</taxon>
        <taxon>Bacillati</taxon>
        <taxon>Cyanobacteriota</taxon>
        <taxon>Cyanophyceae</taxon>
        <taxon>Nostocales</taxon>
        <taxon>Hapalosiphonaceae</taxon>
        <taxon>Mastigocoleus</taxon>
    </lineage>
</organism>
<dbReference type="EMBL" id="LMTZ01000143">
    <property type="protein sequence ID" value="KST63111.1"/>
    <property type="molecule type" value="Genomic_DNA"/>
</dbReference>
<feature type="domain" description="N-acetyltransferase" evidence="1">
    <location>
        <begin position="22"/>
        <end position="169"/>
    </location>
</feature>
<proteinExistence type="predicted"/>
<gene>
    <name evidence="2" type="ORF">BC008_09310</name>
    <name evidence="3" type="ORF">BC008_12445</name>
</gene>
<reference evidence="2 4" key="1">
    <citation type="journal article" date="2015" name="Genome Announc.">
        <title>Draft Genome of the Euendolithic (true boring) Cyanobacterium Mastigocoleus testarum strain BC008.</title>
        <authorList>
            <person name="Guida B.S."/>
            <person name="Garcia-Pichel F."/>
        </authorList>
    </citation>
    <scope>NUCLEOTIDE SEQUENCE [LARGE SCALE GENOMIC DNA]</scope>
    <source>
        <strain evidence="2 4">BC008</strain>
    </source>
</reference>
<evidence type="ECO:0000313" key="2">
    <source>
        <dbReference type="EMBL" id="KST62359.1"/>
    </source>
</evidence>
<protein>
    <recommendedName>
        <fullName evidence="1">N-acetyltransferase domain-containing protein</fullName>
    </recommendedName>
</protein>
<dbReference type="InterPro" id="IPR000182">
    <property type="entry name" value="GNAT_dom"/>
</dbReference>
<keyword evidence="4" id="KW-1185">Reference proteome</keyword>
<name>A0A0V7ZD07_9CYAN</name>
<comment type="caution">
    <text evidence="2">The sequence shown here is derived from an EMBL/GenBank/DDBJ whole genome shotgun (WGS) entry which is preliminary data.</text>
</comment>